<reference evidence="4 5" key="1">
    <citation type="submission" date="2016-11" db="EMBL/GenBank/DDBJ databases">
        <authorList>
            <person name="Jaros S."/>
            <person name="Januszkiewicz K."/>
            <person name="Wedrychowicz H."/>
        </authorList>
    </citation>
    <scope>NUCLEOTIDE SEQUENCE [LARGE SCALE GENOMIC DNA]</scope>
    <source>
        <strain evidence="4 5">DSM 17477</strain>
    </source>
</reference>
<dbReference type="Pfam" id="PF00072">
    <property type="entry name" value="Response_reg"/>
    <property type="match status" value="1"/>
</dbReference>
<dbReference type="SMART" id="SM00850">
    <property type="entry name" value="LytTR"/>
    <property type="match status" value="1"/>
</dbReference>
<accession>A0A1M6ISJ6</accession>
<feature type="modified residue" description="4-aspartylphosphate" evidence="1">
    <location>
        <position position="55"/>
    </location>
</feature>
<dbReference type="SMART" id="SM00448">
    <property type="entry name" value="REC"/>
    <property type="match status" value="1"/>
</dbReference>
<dbReference type="Pfam" id="PF04397">
    <property type="entry name" value="LytTR"/>
    <property type="match status" value="1"/>
</dbReference>
<dbReference type="InterPro" id="IPR007492">
    <property type="entry name" value="LytTR_DNA-bd_dom"/>
</dbReference>
<protein>
    <submittedName>
        <fullName evidence="4">Two component transcriptional regulator, LytTR family</fullName>
    </submittedName>
</protein>
<dbReference type="InterPro" id="IPR001789">
    <property type="entry name" value="Sig_transdc_resp-reg_receiver"/>
</dbReference>
<dbReference type="PROSITE" id="PS50930">
    <property type="entry name" value="HTH_LYTTR"/>
    <property type="match status" value="1"/>
</dbReference>
<dbReference type="RefSeq" id="WP_073049837.1">
    <property type="nucleotide sequence ID" value="NZ_FQZL01000018.1"/>
</dbReference>
<dbReference type="PROSITE" id="PS50110">
    <property type="entry name" value="RESPONSE_REGULATORY"/>
    <property type="match status" value="1"/>
</dbReference>
<organism evidence="4 5">
    <name type="scientific">Dethiosulfatibacter aminovorans DSM 17477</name>
    <dbReference type="NCBI Taxonomy" id="1121476"/>
    <lineage>
        <taxon>Bacteria</taxon>
        <taxon>Bacillati</taxon>
        <taxon>Bacillota</taxon>
        <taxon>Tissierellia</taxon>
        <taxon>Dethiosulfatibacter</taxon>
    </lineage>
</organism>
<dbReference type="STRING" id="1121476.SAMN02745751_02418"/>
<evidence type="ECO:0000259" key="2">
    <source>
        <dbReference type="PROSITE" id="PS50110"/>
    </source>
</evidence>
<evidence type="ECO:0000256" key="1">
    <source>
        <dbReference type="PROSITE-ProRule" id="PRU00169"/>
    </source>
</evidence>
<evidence type="ECO:0000313" key="5">
    <source>
        <dbReference type="Proteomes" id="UP000184052"/>
    </source>
</evidence>
<dbReference type="Gene3D" id="3.40.50.2300">
    <property type="match status" value="1"/>
</dbReference>
<dbReference type="EMBL" id="FQZL01000018">
    <property type="protein sequence ID" value="SHJ37398.1"/>
    <property type="molecule type" value="Genomic_DNA"/>
</dbReference>
<dbReference type="GO" id="GO:0003677">
    <property type="term" value="F:DNA binding"/>
    <property type="evidence" value="ECO:0007669"/>
    <property type="project" value="InterPro"/>
</dbReference>
<dbReference type="GO" id="GO:0000156">
    <property type="term" value="F:phosphorelay response regulator activity"/>
    <property type="evidence" value="ECO:0007669"/>
    <property type="project" value="InterPro"/>
</dbReference>
<evidence type="ECO:0000259" key="3">
    <source>
        <dbReference type="PROSITE" id="PS50930"/>
    </source>
</evidence>
<keyword evidence="5" id="KW-1185">Reference proteome</keyword>
<keyword evidence="1" id="KW-0597">Phosphoprotein</keyword>
<dbReference type="PANTHER" id="PTHR37299:SF1">
    <property type="entry name" value="STAGE 0 SPORULATION PROTEIN A HOMOLOG"/>
    <property type="match status" value="1"/>
</dbReference>
<dbReference type="InterPro" id="IPR046947">
    <property type="entry name" value="LytR-like"/>
</dbReference>
<proteinExistence type="predicted"/>
<dbReference type="Proteomes" id="UP000184052">
    <property type="component" value="Unassembled WGS sequence"/>
</dbReference>
<feature type="domain" description="HTH LytTR-type" evidence="3">
    <location>
        <begin position="156"/>
        <end position="262"/>
    </location>
</feature>
<dbReference type="InterPro" id="IPR011006">
    <property type="entry name" value="CheY-like_superfamily"/>
</dbReference>
<dbReference type="OrthoDB" id="1701771at2"/>
<name>A0A1M6ISJ6_9FIRM</name>
<dbReference type="AlphaFoldDB" id="A0A1M6ISJ6"/>
<gene>
    <name evidence="4" type="ORF">SAMN02745751_02418</name>
</gene>
<evidence type="ECO:0000313" key="4">
    <source>
        <dbReference type="EMBL" id="SHJ37398.1"/>
    </source>
</evidence>
<dbReference type="SUPFAM" id="SSF52172">
    <property type="entry name" value="CheY-like"/>
    <property type="match status" value="1"/>
</dbReference>
<dbReference type="PANTHER" id="PTHR37299">
    <property type="entry name" value="TRANSCRIPTIONAL REGULATOR-RELATED"/>
    <property type="match status" value="1"/>
</dbReference>
<dbReference type="Gene3D" id="2.40.50.1020">
    <property type="entry name" value="LytTr DNA-binding domain"/>
    <property type="match status" value="1"/>
</dbReference>
<sequence length="262" mass="30073">MILRALIVDDEYPAREELRYHLKEYDNIKIVGEAGRVSEAMELIDALHYDVVFLDVNMPSESGIDLGKKLLERENPPCIIYVTAYEEYAIEAIDVNAVGYVLKPIDEDKLKRAIEKVTRLLERKDSTETLPSKTEEQPARELKPVVPINSGVSGKISAFENDKTVLIDTDEIYYAYVDTNYVFIKKFHSKLITKYTLSRLEEKLSGENFMRISRSHLVNVGKIREISPFFNGRCTITLSDKEGTKLQVSRRQSSELKKLFDI</sequence>
<feature type="domain" description="Response regulatory" evidence="2">
    <location>
        <begin position="4"/>
        <end position="118"/>
    </location>
</feature>